<name>A0A2V4A138_9BACT</name>
<comment type="similarity">
    <text evidence="2 10">Belongs to the MGMT family.</text>
</comment>
<keyword evidence="5 10" id="KW-0808">Transferase</keyword>
<feature type="binding site" evidence="12">
    <location>
        <position position="43"/>
    </location>
    <ligand>
        <name>DNA</name>
        <dbReference type="ChEBI" id="CHEBI:16991"/>
    </ligand>
</feature>
<evidence type="ECO:0000256" key="7">
    <source>
        <dbReference type="ARBA" id="ARBA00023159"/>
    </source>
</evidence>
<evidence type="ECO:0000256" key="1">
    <source>
        <dbReference type="ARBA" id="ARBA00001286"/>
    </source>
</evidence>
<keyword evidence="6 10" id="KW-0227">DNA damage</keyword>
<feature type="binding site" evidence="12">
    <location>
        <position position="45"/>
    </location>
    <ligand>
        <name>DNA</name>
        <dbReference type="ChEBI" id="CHEBI:16991"/>
    </ligand>
</feature>
<evidence type="ECO:0000256" key="12">
    <source>
        <dbReference type="PIRSR" id="PIRSR000409-2"/>
    </source>
</evidence>
<comment type="catalytic activity">
    <reaction evidence="9 10">
        <text>a 6-O-methyl-2'-deoxyguanosine in DNA + L-cysteinyl-[protein] = S-methyl-L-cysteinyl-[protein] + a 2'-deoxyguanosine in DNA</text>
        <dbReference type="Rhea" id="RHEA:24000"/>
        <dbReference type="Rhea" id="RHEA-COMP:10131"/>
        <dbReference type="Rhea" id="RHEA-COMP:10132"/>
        <dbReference type="Rhea" id="RHEA-COMP:11367"/>
        <dbReference type="Rhea" id="RHEA-COMP:11368"/>
        <dbReference type="ChEBI" id="CHEBI:29950"/>
        <dbReference type="ChEBI" id="CHEBI:82612"/>
        <dbReference type="ChEBI" id="CHEBI:85445"/>
        <dbReference type="ChEBI" id="CHEBI:85448"/>
        <dbReference type="EC" id="2.1.1.63"/>
    </reaction>
</comment>
<evidence type="ECO:0000256" key="8">
    <source>
        <dbReference type="ARBA" id="ARBA00023204"/>
    </source>
</evidence>
<dbReference type="GO" id="GO:0003700">
    <property type="term" value="F:DNA-binding transcription factor activity"/>
    <property type="evidence" value="ECO:0007669"/>
    <property type="project" value="InterPro"/>
</dbReference>
<sequence>MLIHDQRKREEYYEAVQKKNSQYIGTFFLAVKTTGIFCIPTCRARTPKFENIEFFTLSKDALQNGYRPCKICKPTNHAYEPPKDIQKAIELVNQNIFEKVSDYQLKENGLQPEKVRRWFKKHHGMTFQAYQRMLRINSAFQDLKKGKQVTDSAFNSGYNSLSGFGYTFKVLVGDSPKESLNKSVILITRITTPLGPMFICASDDGICLVEFTDRKMLETEFRDLQKKMNAIILQGENEHIKTCKKQLNEYFKGSRKSFDIPLDLPGPPFQQLTWKELQNIPFGATSTYQEMAKKIGKETAVRAMANANGHNRVAIIVPCHRVIGKDGSLTGYGGGLQRKQWLLDHESKNK</sequence>
<evidence type="ECO:0000256" key="6">
    <source>
        <dbReference type="ARBA" id="ARBA00022763"/>
    </source>
</evidence>
<dbReference type="PIRSF" id="PIRSF000409">
    <property type="entry name" value="Ada"/>
    <property type="match status" value="1"/>
</dbReference>
<dbReference type="GO" id="GO:0043565">
    <property type="term" value="F:sequence-specific DNA binding"/>
    <property type="evidence" value="ECO:0007669"/>
    <property type="project" value="InterPro"/>
</dbReference>
<feature type="active site" description="Nucleophile; methyl group acceptor" evidence="10">
    <location>
        <position position="319"/>
    </location>
</feature>
<dbReference type="InterPro" id="IPR008332">
    <property type="entry name" value="MethylG_MeTrfase_N"/>
</dbReference>
<dbReference type="PROSITE" id="PS01124">
    <property type="entry name" value="HTH_ARAC_FAMILY_2"/>
    <property type="match status" value="1"/>
</dbReference>
<comment type="cofactor">
    <cofactor evidence="12">
        <name>Zn(2+)</name>
        <dbReference type="ChEBI" id="CHEBI:29105"/>
    </cofactor>
    <text evidence="12">Binds 1 zinc ion per subunit.</text>
</comment>
<comment type="catalytic activity">
    <reaction evidence="1 10">
        <text>a 4-O-methyl-thymidine in DNA + L-cysteinyl-[protein] = a thymidine in DNA + S-methyl-L-cysteinyl-[protein]</text>
        <dbReference type="Rhea" id="RHEA:53428"/>
        <dbReference type="Rhea" id="RHEA-COMP:10131"/>
        <dbReference type="Rhea" id="RHEA-COMP:10132"/>
        <dbReference type="Rhea" id="RHEA-COMP:13555"/>
        <dbReference type="Rhea" id="RHEA-COMP:13556"/>
        <dbReference type="ChEBI" id="CHEBI:29950"/>
        <dbReference type="ChEBI" id="CHEBI:82612"/>
        <dbReference type="ChEBI" id="CHEBI:137386"/>
        <dbReference type="ChEBI" id="CHEBI:137387"/>
        <dbReference type="EC" id="2.1.1.63"/>
    </reaction>
</comment>
<feature type="binding site" evidence="12">
    <location>
        <position position="67"/>
    </location>
    <ligand>
        <name>DNA</name>
        <dbReference type="ChEBI" id="CHEBI:16991"/>
    </ligand>
</feature>
<dbReference type="EMBL" id="QFLI01000002">
    <property type="protein sequence ID" value="PXY02368.1"/>
    <property type="molecule type" value="Genomic_DNA"/>
</dbReference>
<feature type="binding site" evidence="13">
    <location>
        <position position="69"/>
    </location>
    <ligand>
        <name>Zn(2+)</name>
        <dbReference type="ChEBI" id="CHEBI:29105"/>
    </ligand>
</feature>
<dbReference type="PANTHER" id="PTHR10815:SF5">
    <property type="entry name" value="METHYLATED-DNA--PROTEIN-CYSTEINE METHYLTRANSFERASE"/>
    <property type="match status" value="1"/>
</dbReference>
<dbReference type="InterPro" id="IPR001497">
    <property type="entry name" value="MethylDNA_cys_MeTrfase_AS"/>
</dbReference>
<dbReference type="GO" id="GO:0005737">
    <property type="term" value="C:cytoplasm"/>
    <property type="evidence" value="ECO:0007669"/>
    <property type="project" value="UniProtKB-SubCell"/>
</dbReference>
<evidence type="ECO:0000256" key="3">
    <source>
        <dbReference type="ARBA" id="ARBA00022490"/>
    </source>
</evidence>
<keyword evidence="16" id="KW-1185">Reference proteome</keyword>
<dbReference type="GO" id="GO:0003908">
    <property type="term" value="F:methylated-DNA-[protein]-cysteine S-methyltransferase activity"/>
    <property type="evidence" value="ECO:0007669"/>
    <property type="project" value="UniProtKB-UniRule"/>
</dbReference>
<dbReference type="Gene3D" id="1.10.10.10">
    <property type="entry name" value="Winged helix-like DNA-binding domain superfamily/Winged helix DNA-binding domain"/>
    <property type="match status" value="1"/>
</dbReference>
<comment type="miscellaneous">
    <text evidence="10">This enzyme catalyzes only one turnover and therefore is not strictly catalytic. According to one definition, an enzyme is a biocatalyst that acts repeatedly and over many reaction cycles.</text>
</comment>
<gene>
    <name evidence="15" type="ORF">DF185_06890</name>
</gene>
<feature type="domain" description="HTH araC/xylS-type" evidence="14">
    <location>
        <begin position="86"/>
        <end position="182"/>
    </location>
</feature>
<feature type="binding site" evidence="13">
    <location>
        <position position="42"/>
    </location>
    <ligand>
        <name>Zn(2+)</name>
        <dbReference type="ChEBI" id="CHEBI:29105"/>
    </ligand>
</feature>
<keyword evidence="12" id="KW-0862">Zinc</keyword>
<evidence type="ECO:0000313" key="15">
    <source>
        <dbReference type="EMBL" id="PXY02368.1"/>
    </source>
</evidence>
<dbReference type="NCBIfam" id="TIGR00589">
    <property type="entry name" value="ogt"/>
    <property type="match status" value="1"/>
</dbReference>
<protein>
    <recommendedName>
        <fullName evidence="10">Methylated-DNA--protein-cysteine methyltransferase</fullName>
        <ecNumber evidence="10">2.1.1.63</ecNumber>
    </recommendedName>
    <alternativeName>
        <fullName evidence="10">6-O-methylguanine-DNA methyltransferase</fullName>
        <shortName evidence="10">MGMT</shortName>
    </alternativeName>
    <alternativeName>
        <fullName evidence="10">O-6-methylguanine-DNA-alkyltransferase</fullName>
    </alternativeName>
</protein>
<accession>A0A2V4A138</accession>
<evidence type="ECO:0000256" key="13">
    <source>
        <dbReference type="PIRSR" id="PIRSR000409-3"/>
    </source>
</evidence>
<evidence type="ECO:0000259" key="14">
    <source>
        <dbReference type="PROSITE" id="PS01124"/>
    </source>
</evidence>
<dbReference type="AlphaFoldDB" id="A0A2V4A138"/>
<dbReference type="CDD" id="cd06445">
    <property type="entry name" value="ATase"/>
    <property type="match status" value="1"/>
</dbReference>
<keyword evidence="7" id="KW-0010">Activator</keyword>
<dbReference type="Gene3D" id="1.10.10.60">
    <property type="entry name" value="Homeodomain-like"/>
    <property type="match status" value="1"/>
</dbReference>
<dbReference type="InterPro" id="IPR036217">
    <property type="entry name" value="MethylDNA_cys_MeTrfase_DNAb"/>
</dbReference>
<keyword evidence="8 10" id="KW-0234">DNA repair</keyword>
<feature type="active site" description="Nucleophile; methyl group acceptor from methylphosphotriester" evidence="11">
    <location>
        <position position="38"/>
    </location>
</feature>
<evidence type="ECO:0000256" key="9">
    <source>
        <dbReference type="ARBA" id="ARBA00049348"/>
    </source>
</evidence>
<dbReference type="GO" id="GO:0008270">
    <property type="term" value="F:zinc ion binding"/>
    <property type="evidence" value="ECO:0007669"/>
    <property type="project" value="InterPro"/>
</dbReference>
<dbReference type="FunFam" id="1.10.10.10:FF:000214">
    <property type="entry name" value="Methylated-DNA--protein-cysteine methyltransferase"/>
    <property type="match status" value="1"/>
</dbReference>
<organism evidence="15 16">
    <name type="scientific">Marinifilum breve</name>
    <dbReference type="NCBI Taxonomy" id="2184082"/>
    <lineage>
        <taxon>Bacteria</taxon>
        <taxon>Pseudomonadati</taxon>
        <taxon>Bacteroidota</taxon>
        <taxon>Bacteroidia</taxon>
        <taxon>Marinilabiliales</taxon>
        <taxon>Marinifilaceae</taxon>
    </lineage>
</organism>
<dbReference type="Pfam" id="PF12833">
    <property type="entry name" value="HTH_18"/>
    <property type="match status" value="1"/>
</dbReference>
<dbReference type="PROSITE" id="PS00374">
    <property type="entry name" value="MGMT"/>
    <property type="match status" value="1"/>
</dbReference>
<feature type="binding site" evidence="13">
    <location>
        <position position="72"/>
    </location>
    <ligand>
        <name>Zn(2+)</name>
        <dbReference type="ChEBI" id="CHEBI:29105"/>
    </ligand>
</feature>
<comment type="caution">
    <text evidence="15">The sequence shown here is derived from an EMBL/GenBank/DDBJ whole genome shotgun (WGS) entry which is preliminary data.</text>
</comment>
<dbReference type="InterPro" id="IPR036631">
    <property type="entry name" value="MGMT_N_sf"/>
</dbReference>
<comment type="subcellular location">
    <subcellularLocation>
        <location evidence="10">Cytoplasm</location>
    </subcellularLocation>
</comment>
<dbReference type="Gene3D" id="3.30.160.70">
    <property type="entry name" value="Methylated DNA-protein cysteine methyltransferase domain"/>
    <property type="match status" value="1"/>
</dbReference>
<dbReference type="SMART" id="SM00342">
    <property type="entry name" value="HTH_ARAC"/>
    <property type="match status" value="1"/>
</dbReference>
<keyword evidence="4 10" id="KW-0489">Methyltransferase</keyword>
<dbReference type="InterPro" id="IPR014048">
    <property type="entry name" value="MethylDNA_cys_MeTrfase_DNA-bd"/>
</dbReference>
<dbReference type="Pfam" id="PF02805">
    <property type="entry name" value="Ada_Zn_binding"/>
    <property type="match status" value="1"/>
</dbReference>
<dbReference type="SUPFAM" id="SSF46767">
    <property type="entry name" value="Methylated DNA-protein cysteine methyltransferase, C-terminal domain"/>
    <property type="match status" value="1"/>
</dbReference>
<evidence type="ECO:0000256" key="10">
    <source>
        <dbReference type="HAMAP-Rule" id="MF_00772"/>
    </source>
</evidence>
<dbReference type="EC" id="2.1.1.63" evidence="10"/>
<feature type="binding site" evidence="12">
    <location>
        <position position="34"/>
    </location>
    <ligand>
        <name>DNA</name>
        <dbReference type="ChEBI" id="CHEBI:16991"/>
    </ligand>
</feature>
<dbReference type="InterPro" id="IPR035451">
    <property type="entry name" value="Ada-like_dom_sf"/>
</dbReference>
<dbReference type="RefSeq" id="WP_110360001.1">
    <property type="nucleotide sequence ID" value="NZ_QFLI01000002.1"/>
</dbReference>
<dbReference type="OrthoDB" id="9802228at2"/>
<keyword evidence="12" id="KW-0479">Metal-binding</keyword>
<dbReference type="InterPro" id="IPR018060">
    <property type="entry name" value="HTH_AraC"/>
</dbReference>
<dbReference type="PANTHER" id="PTHR10815">
    <property type="entry name" value="METHYLATED-DNA--PROTEIN-CYSTEINE METHYLTRANSFERASE"/>
    <property type="match status" value="1"/>
</dbReference>
<dbReference type="InterPro" id="IPR036388">
    <property type="entry name" value="WH-like_DNA-bd_sf"/>
</dbReference>
<feature type="binding site" evidence="13">
    <location>
        <position position="38"/>
    </location>
    <ligand>
        <name>Zn(2+)</name>
        <dbReference type="ChEBI" id="CHEBI:29105"/>
    </ligand>
</feature>
<evidence type="ECO:0000256" key="2">
    <source>
        <dbReference type="ARBA" id="ARBA00008711"/>
    </source>
</evidence>
<dbReference type="HAMAP" id="MF_00772">
    <property type="entry name" value="OGT"/>
    <property type="match status" value="1"/>
</dbReference>
<dbReference type="Gene3D" id="3.40.10.10">
    <property type="entry name" value="DNA Methylphosphotriester Repair Domain"/>
    <property type="match status" value="1"/>
</dbReference>
<feature type="active site" description="Nucleophile; methyl group acceptor from either O6-methylguanine or O4-methylthymine" evidence="11">
    <location>
        <position position="319"/>
    </location>
</feature>
<dbReference type="GO" id="GO:0006307">
    <property type="term" value="P:DNA alkylation repair"/>
    <property type="evidence" value="ECO:0007669"/>
    <property type="project" value="UniProtKB-UniRule"/>
</dbReference>
<dbReference type="GO" id="GO:0032259">
    <property type="term" value="P:methylation"/>
    <property type="evidence" value="ECO:0007669"/>
    <property type="project" value="UniProtKB-KW"/>
</dbReference>
<dbReference type="SUPFAM" id="SSF57884">
    <property type="entry name" value="Ada DNA repair protein, N-terminal domain (N-Ada 10)"/>
    <property type="match status" value="1"/>
</dbReference>
<evidence type="ECO:0000313" key="16">
    <source>
        <dbReference type="Proteomes" id="UP000248079"/>
    </source>
</evidence>
<dbReference type="Proteomes" id="UP000248079">
    <property type="component" value="Unassembled WGS sequence"/>
</dbReference>
<dbReference type="InterPro" id="IPR004026">
    <property type="entry name" value="Ada_DNA_repair_Zn-bd"/>
</dbReference>
<dbReference type="Pfam" id="PF02870">
    <property type="entry name" value="Methyltransf_1N"/>
    <property type="match status" value="1"/>
</dbReference>
<dbReference type="SUPFAM" id="SSF53155">
    <property type="entry name" value="Methylated DNA-protein cysteine methyltransferase domain"/>
    <property type="match status" value="1"/>
</dbReference>
<dbReference type="Pfam" id="PF01035">
    <property type="entry name" value="DNA_binding_1"/>
    <property type="match status" value="1"/>
</dbReference>
<comment type="function">
    <text evidence="10">Involved in the cellular defense against the biological effects of O6-methylguanine (O6-MeG) and O4-methylthymine (O4-MeT) in DNA. Repairs the methylated nucleobase in DNA by stoichiometrically transferring the methyl group to a cysteine residue in the enzyme. This is a suicide reaction: the enzyme is irreversibly inactivated.</text>
</comment>
<evidence type="ECO:0000256" key="11">
    <source>
        <dbReference type="PIRSR" id="PIRSR000409-1"/>
    </source>
</evidence>
<dbReference type="InterPro" id="IPR023546">
    <property type="entry name" value="MGMT"/>
</dbReference>
<keyword evidence="3 10" id="KW-0963">Cytoplasm</keyword>
<reference evidence="15 16" key="1">
    <citation type="submission" date="2018-05" db="EMBL/GenBank/DDBJ databases">
        <title>Marinifilum breve JC075T sp. nov., a marine bacterium isolated from Yongle Blue Hole in the South China Sea.</title>
        <authorList>
            <person name="Fu T."/>
        </authorList>
    </citation>
    <scope>NUCLEOTIDE SEQUENCE [LARGE SCALE GENOMIC DNA]</scope>
    <source>
        <strain evidence="15 16">JC075</strain>
    </source>
</reference>
<evidence type="ECO:0000256" key="5">
    <source>
        <dbReference type="ARBA" id="ARBA00022679"/>
    </source>
</evidence>
<dbReference type="InterPro" id="IPR016221">
    <property type="entry name" value="Bifunct_regulatory_prot_Ada"/>
</dbReference>
<proteinExistence type="inferred from homology"/>
<evidence type="ECO:0000256" key="4">
    <source>
        <dbReference type="ARBA" id="ARBA00022603"/>
    </source>
</evidence>